<dbReference type="PROSITE" id="PS51379">
    <property type="entry name" value="4FE4S_FER_2"/>
    <property type="match status" value="4"/>
</dbReference>
<dbReference type="NCBIfam" id="TIGR00402">
    <property type="entry name" value="napF"/>
    <property type="match status" value="1"/>
</dbReference>
<sequence length="171" mass="18596">MSPDPHFSASRRAFLKLPSQPEIQRLRPPWTDEALVAARCTSCNACSEACPESILRPDDTGRPEVVFDGGECTFCGKCAEACAQDVFDTKRTPAWPMKAEFQPGCLQDHGIACQVCRDICPTSAIRIDLTKRPFGRLRIETDACTGCGACLPVCPQDALAIVHPKEDAQTA</sequence>
<evidence type="ECO:0000256" key="2">
    <source>
        <dbReference type="ARBA" id="ARBA00022723"/>
    </source>
</evidence>
<evidence type="ECO:0000313" key="7">
    <source>
        <dbReference type="EMBL" id="CTQ42767.1"/>
    </source>
</evidence>
<keyword evidence="8" id="KW-1185">Reference proteome</keyword>
<dbReference type="Gene3D" id="3.30.70.20">
    <property type="match status" value="2"/>
</dbReference>
<feature type="domain" description="4Fe-4S ferredoxin-type" evidence="6">
    <location>
        <begin position="135"/>
        <end position="164"/>
    </location>
</feature>
<dbReference type="InterPro" id="IPR017896">
    <property type="entry name" value="4Fe4S_Fe-S-bd"/>
</dbReference>
<evidence type="ECO:0000256" key="4">
    <source>
        <dbReference type="ARBA" id="ARBA00023004"/>
    </source>
</evidence>
<dbReference type="OrthoDB" id="9800445at2"/>
<dbReference type="PANTHER" id="PTHR43122">
    <property type="entry name" value="FERREDOXIN SUBUNIT OF PYRUVATE:FLAVODOXIN OXIDOREDUCTASE-RELATED"/>
    <property type="match status" value="1"/>
</dbReference>
<dbReference type="RefSeq" id="WP_055654825.1">
    <property type="nucleotide sequence ID" value="NZ_CXST01000001.1"/>
</dbReference>
<evidence type="ECO:0000313" key="8">
    <source>
        <dbReference type="Proteomes" id="UP000048926"/>
    </source>
</evidence>
<dbReference type="Pfam" id="PF12838">
    <property type="entry name" value="Fer4_7"/>
    <property type="match status" value="2"/>
</dbReference>
<feature type="domain" description="4Fe-4S ferredoxin-type" evidence="6">
    <location>
        <begin position="31"/>
        <end position="60"/>
    </location>
</feature>
<gene>
    <name evidence="7" type="ORF">LAL4801_01203</name>
</gene>
<dbReference type="EMBL" id="CXST01000001">
    <property type="protein sequence ID" value="CTQ42767.1"/>
    <property type="molecule type" value="Genomic_DNA"/>
</dbReference>
<dbReference type="GO" id="GO:0046872">
    <property type="term" value="F:metal ion binding"/>
    <property type="evidence" value="ECO:0007669"/>
    <property type="project" value="UniProtKB-KW"/>
</dbReference>
<dbReference type="PROSITE" id="PS00198">
    <property type="entry name" value="4FE4S_FER_1"/>
    <property type="match status" value="2"/>
</dbReference>
<evidence type="ECO:0000256" key="3">
    <source>
        <dbReference type="ARBA" id="ARBA00022737"/>
    </source>
</evidence>
<keyword evidence="1" id="KW-0004">4Fe-4S</keyword>
<accession>A0A0M6XZB1</accession>
<name>A0A0M6XZB1_9HYPH</name>
<dbReference type="PANTHER" id="PTHR43122:SF1">
    <property type="entry name" value="IRON-SULFUR-BINDING PROTEIN"/>
    <property type="match status" value="1"/>
</dbReference>
<proteinExistence type="predicted"/>
<dbReference type="AlphaFoldDB" id="A0A0M6XZB1"/>
<dbReference type="Proteomes" id="UP000048926">
    <property type="component" value="Unassembled WGS sequence"/>
</dbReference>
<keyword evidence="4" id="KW-0408">Iron</keyword>
<keyword evidence="3" id="KW-0677">Repeat</keyword>
<dbReference type="GO" id="GO:0051539">
    <property type="term" value="F:4 iron, 4 sulfur cluster binding"/>
    <property type="evidence" value="ECO:0007669"/>
    <property type="project" value="UniProtKB-KW"/>
</dbReference>
<evidence type="ECO:0000259" key="6">
    <source>
        <dbReference type="PROSITE" id="PS51379"/>
    </source>
</evidence>
<feature type="domain" description="4Fe-4S ferredoxin-type" evidence="6">
    <location>
        <begin position="63"/>
        <end position="92"/>
    </location>
</feature>
<dbReference type="STRING" id="187304.B0E33_24180"/>
<dbReference type="InterPro" id="IPR004496">
    <property type="entry name" value="NapF"/>
</dbReference>
<dbReference type="InterPro" id="IPR017900">
    <property type="entry name" value="4Fe4S_Fe_S_CS"/>
</dbReference>
<dbReference type="CDD" id="cd10564">
    <property type="entry name" value="NapF_like"/>
    <property type="match status" value="1"/>
</dbReference>
<dbReference type="SUPFAM" id="SSF54862">
    <property type="entry name" value="4Fe-4S ferredoxins"/>
    <property type="match status" value="1"/>
</dbReference>
<keyword evidence="5" id="KW-0411">Iron-sulfur</keyword>
<organism evidence="7 8">
    <name type="scientific">Roseibium aggregatum</name>
    <dbReference type="NCBI Taxonomy" id="187304"/>
    <lineage>
        <taxon>Bacteria</taxon>
        <taxon>Pseudomonadati</taxon>
        <taxon>Pseudomonadota</taxon>
        <taxon>Alphaproteobacteria</taxon>
        <taxon>Hyphomicrobiales</taxon>
        <taxon>Stappiaceae</taxon>
        <taxon>Roseibium</taxon>
    </lineage>
</organism>
<feature type="domain" description="4Fe-4S ferredoxin-type" evidence="6">
    <location>
        <begin position="101"/>
        <end position="130"/>
    </location>
</feature>
<evidence type="ECO:0000256" key="1">
    <source>
        <dbReference type="ARBA" id="ARBA00022485"/>
    </source>
</evidence>
<keyword evidence="2" id="KW-0479">Metal-binding</keyword>
<reference evidence="8" key="1">
    <citation type="submission" date="2015-07" db="EMBL/GenBank/DDBJ databases">
        <authorList>
            <person name="Rodrigo-Torres Lidia"/>
            <person name="Arahal R.David."/>
        </authorList>
    </citation>
    <scope>NUCLEOTIDE SEQUENCE [LARGE SCALE GENOMIC DNA]</scope>
    <source>
        <strain evidence="8">CECT 4801</strain>
    </source>
</reference>
<evidence type="ECO:0000256" key="5">
    <source>
        <dbReference type="ARBA" id="ARBA00023014"/>
    </source>
</evidence>
<protein>
    <submittedName>
        <fullName evidence="7">Ferredoxin-type protein</fullName>
    </submittedName>
</protein>